<keyword evidence="10" id="KW-1185">Reference proteome</keyword>
<reference evidence="9 10" key="1">
    <citation type="submission" date="2022-12" db="EMBL/GenBank/DDBJ databases">
        <title>Chromosome-level genome assembly of true bugs.</title>
        <authorList>
            <person name="Ma L."/>
            <person name="Li H."/>
        </authorList>
    </citation>
    <scope>NUCLEOTIDE SEQUENCE [LARGE SCALE GENOMIC DNA]</scope>
    <source>
        <strain evidence="9">Lab_2022b</strain>
    </source>
</reference>
<feature type="transmembrane region" description="Helical" evidence="7">
    <location>
        <begin position="351"/>
        <end position="370"/>
    </location>
</feature>
<feature type="transmembrane region" description="Helical" evidence="7">
    <location>
        <begin position="96"/>
        <end position="115"/>
    </location>
</feature>
<keyword evidence="2" id="KW-0813">Transport</keyword>
<dbReference type="PANTHER" id="PTHR11662">
    <property type="entry name" value="SOLUTE CARRIER FAMILY 17"/>
    <property type="match status" value="1"/>
</dbReference>
<feature type="transmembrane region" description="Helical" evidence="7">
    <location>
        <begin position="328"/>
        <end position="345"/>
    </location>
</feature>
<gene>
    <name evidence="9" type="ORF">O3M35_011311</name>
</gene>
<evidence type="ECO:0000256" key="3">
    <source>
        <dbReference type="ARBA" id="ARBA00022692"/>
    </source>
</evidence>
<feature type="transmembrane region" description="Helical" evidence="7">
    <location>
        <begin position="69"/>
        <end position="89"/>
    </location>
</feature>
<feature type="transmembrane region" description="Helical" evidence="7">
    <location>
        <begin position="382"/>
        <end position="404"/>
    </location>
</feature>
<dbReference type="EMBL" id="JAPXFL010000008">
    <property type="protein sequence ID" value="KAK9502553.1"/>
    <property type="molecule type" value="Genomic_DNA"/>
</dbReference>
<protein>
    <recommendedName>
        <fullName evidence="8">Major facilitator superfamily (MFS) profile domain-containing protein</fullName>
    </recommendedName>
</protein>
<comment type="caution">
    <text evidence="9">The sequence shown here is derived from an EMBL/GenBank/DDBJ whole genome shotgun (WGS) entry which is preliminary data.</text>
</comment>
<feature type="transmembrane region" description="Helical" evidence="7">
    <location>
        <begin position="191"/>
        <end position="209"/>
    </location>
</feature>
<dbReference type="Gene3D" id="1.20.1250.20">
    <property type="entry name" value="MFS general substrate transporter like domains"/>
    <property type="match status" value="2"/>
</dbReference>
<dbReference type="PROSITE" id="PS50850">
    <property type="entry name" value="MFS"/>
    <property type="match status" value="1"/>
</dbReference>
<dbReference type="InterPro" id="IPR011701">
    <property type="entry name" value="MFS"/>
</dbReference>
<dbReference type="PANTHER" id="PTHR11662:SF399">
    <property type="entry name" value="FI19708P1-RELATED"/>
    <property type="match status" value="1"/>
</dbReference>
<evidence type="ECO:0000256" key="5">
    <source>
        <dbReference type="ARBA" id="ARBA00022989"/>
    </source>
</evidence>
<evidence type="ECO:0000256" key="4">
    <source>
        <dbReference type="ARBA" id="ARBA00022847"/>
    </source>
</evidence>
<dbReference type="Proteomes" id="UP001461498">
    <property type="component" value="Unassembled WGS sequence"/>
</dbReference>
<comment type="subcellular location">
    <subcellularLocation>
        <location evidence="1">Membrane</location>
        <topology evidence="1">Multi-pass membrane protein</topology>
    </subcellularLocation>
</comment>
<evidence type="ECO:0000256" key="7">
    <source>
        <dbReference type="SAM" id="Phobius"/>
    </source>
</evidence>
<organism evidence="9 10">
    <name type="scientific">Rhynocoris fuscipes</name>
    <dbReference type="NCBI Taxonomy" id="488301"/>
    <lineage>
        <taxon>Eukaryota</taxon>
        <taxon>Metazoa</taxon>
        <taxon>Ecdysozoa</taxon>
        <taxon>Arthropoda</taxon>
        <taxon>Hexapoda</taxon>
        <taxon>Insecta</taxon>
        <taxon>Pterygota</taxon>
        <taxon>Neoptera</taxon>
        <taxon>Paraneoptera</taxon>
        <taxon>Hemiptera</taxon>
        <taxon>Heteroptera</taxon>
        <taxon>Panheteroptera</taxon>
        <taxon>Cimicomorpha</taxon>
        <taxon>Reduviidae</taxon>
        <taxon>Harpactorinae</taxon>
        <taxon>Harpactorini</taxon>
        <taxon>Rhynocoris</taxon>
    </lineage>
</organism>
<feature type="transmembrane region" description="Helical" evidence="7">
    <location>
        <begin position="289"/>
        <end position="308"/>
    </location>
</feature>
<dbReference type="GO" id="GO:0016020">
    <property type="term" value="C:membrane"/>
    <property type="evidence" value="ECO:0007669"/>
    <property type="project" value="UniProtKB-SubCell"/>
</dbReference>
<feature type="transmembrane region" description="Helical" evidence="7">
    <location>
        <begin position="121"/>
        <end position="149"/>
    </location>
</feature>
<name>A0AAW1CXM3_9HEMI</name>
<feature type="transmembrane region" description="Helical" evidence="7">
    <location>
        <begin position="161"/>
        <end position="179"/>
    </location>
</feature>
<accession>A0AAW1CXM3</accession>
<keyword evidence="5 7" id="KW-1133">Transmembrane helix</keyword>
<dbReference type="GO" id="GO:0015293">
    <property type="term" value="F:symporter activity"/>
    <property type="evidence" value="ECO:0007669"/>
    <property type="project" value="UniProtKB-KW"/>
</dbReference>
<evidence type="ECO:0000313" key="10">
    <source>
        <dbReference type="Proteomes" id="UP001461498"/>
    </source>
</evidence>
<keyword evidence="4" id="KW-0769">Symport</keyword>
<evidence type="ECO:0000313" key="9">
    <source>
        <dbReference type="EMBL" id="KAK9502553.1"/>
    </source>
</evidence>
<evidence type="ECO:0000256" key="1">
    <source>
        <dbReference type="ARBA" id="ARBA00004141"/>
    </source>
</evidence>
<evidence type="ECO:0000259" key="8">
    <source>
        <dbReference type="PROSITE" id="PS50850"/>
    </source>
</evidence>
<feature type="transmembrane region" description="Helical" evidence="7">
    <location>
        <begin position="416"/>
        <end position="437"/>
    </location>
</feature>
<feature type="transmembrane region" description="Helical" evidence="7">
    <location>
        <begin position="7"/>
        <end position="26"/>
    </location>
</feature>
<dbReference type="SUPFAM" id="SSF103473">
    <property type="entry name" value="MFS general substrate transporter"/>
    <property type="match status" value="1"/>
</dbReference>
<keyword evidence="3 7" id="KW-0812">Transmembrane</keyword>
<evidence type="ECO:0000256" key="6">
    <source>
        <dbReference type="ARBA" id="ARBA00023136"/>
    </source>
</evidence>
<dbReference type="AlphaFoldDB" id="A0AAW1CXM3"/>
<dbReference type="InterPro" id="IPR036259">
    <property type="entry name" value="MFS_trans_sf"/>
</dbReference>
<proteinExistence type="predicted"/>
<keyword evidence="6 7" id="KW-0472">Membrane</keyword>
<dbReference type="InterPro" id="IPR050382">
    <property type="entry name" value="MFS_Na/Anion_cotransporter"/>
</dbReference>
<dbReference type="Pfam" id="PF07690">
    <property type="entry name" value="MFS_1"/>
    <property type="match status" value="1"/>
</dbReference>
<dbReference type="FunFam" id="1.20.1250.20:FF:000003">
    <property type="entry name" value="Solute carrier family 17 member 3"/>
    <property type="match status" value="1"/>
</dbReference>
<feature type="transmembrane region" description="Helical" evidence="7">
    <location>
        <begin position="245"/>
        <end position="269"/>
    </location>
</feature>
<dbReference type="InterPro" id="IPR020846">
    <property type="entry name" value="MFS_dom"/>
</dbReference>
<feature type="domain" description="Major facilitator superfamily (MFS) profile" evidence="8">
    <location>
        <begin position="1"/>
        <end position="442"/>
    </location>
</feature>
<evidence type="ECO:0000256" key="2">
    <source>
        <dbReference type="ARBA" id="ARBA00022448"/>
    </source>
</evidence>
<dbReference type="GO" id="GO:0006820">
    <property type="term" value="P:monoatomic anion transport"/>
    <property type="evidence" value="ECO:0007669"/>
    <property type="project" value="TreeGrafter"/>
</dbReference>
<sequence length="461" mass="51977">MCQRKVPARYFIVLGCCSCLTMSYIMRCSLSLRTTDVRKHQESICPRKAGEKHTMDRAVFKMTPRQRGLMHGAFYWGYFVTCMIGGVLSDIFNKKFFMLGGIFGTCIVTCFTPVLSRTFEWLGLIVCRLTMGLTEGIFYASLIAIAAAWIPPKERSSLGSILFAASPFGVAISHLLEILMRDIKLDWENEFYIYSGIGFLVVIVIYSTLKFYPKHLTEDGGKFYDDYHAPMEKEKHYRNVPLKAILHNIHVWAVVCASFGHDWNFFMITSFEPTYLHSVLPSDYFRSELIMFIALLCMWSGAIISGFICDNVQKRKLISLTWNRKITYFTGSTISAACSIAIVYLKCNEVWLITFAVISSIAKGFFYSSVKINPLDLNPTYAATISSVAQMGVCSAGVLVPYAYSSVIKTGSMEEWRILQLMTSVIVFLGGVTYFTFATAEEQTLGVIHHDLQHGRAMAIA</sequence>